<dbReference type="EMBL" id="JAACXV010000229">
    <property type="protein sequence ID" value="KAF7281709.1"/>
    <property type="molecule type" value="Genomic_DNA"/>
</dbReference>
<evidence type="ECO:0000256" key="1">
    <source>
        <dbReference type="ARBA" id="ARBA00022692"/>
    </source>
</evidence>
<keyword evidence="6" id="KW-1185">Reference proteome</keyword>
<keyword evidence="4" id="KW-0186">Copper</keyword>
<accession>A0A834IIX6</accession>
<dbReference type="GO" id="GO:0016020">
    <property type="term" value="C:membrane"/>
    <property type="evidence" value="ECO:0007669"/>
    <property type="project" value="UniProtKB-SubCell"/>
</dbReference>
<dbReference type="Pfam" id="PF04145">
    <property type="entry name" value="Ctr"/>
    <property type="match status" value="1"/>
</dbReference>
<dbReference type="InterPro" id="IPR007274">
    <property type="entry name" value="Cop_transporter"/>
</dbReference>
<keyword evidence="3 4" id="KW-0472">Membrane</keyword>
<keyword evidence="4" id="KW-0187">Copper transport</keyword>
<evidence type="ECO:0000313" key="5">
    <source>
        <dbReference type="EMBL" id="KAF7281709.1"/>
    </source>
</evidence>
<dbReference type="PANTHER" id="PTHR12483">
    <property type="entry name" value="SOLUTE CARRIER FAMILY 31 COPPER TRANSPORTERS"/>
    <property type="match status" value="1"/>
</dbReference>
<proteinExistence type="inferred from homology"/>
<keyword evidence="2 4" id="KW-1133">Transmembrane helix</keyword>
<keyword evidence="4" id="KW-0406">Ion transport</keyword>
<dbReference type="AlphaFoldDB" id="A0A834IIX6"/>
<evidence type="ECO:0000256" key="2">
    <source>
        <dbReference type="ARBA" id="ARBA00022989"/>
    </source>
</evidence>
<evidence type="ECO:0000256" key="4">
    <source>
        <dbReference type="RuleBase" id="RU367022"/>
    </source>
</evidence>
<comment type="subcellular location">
    <subcellularLocation>
        <location evidence="4">Membrane</location>
        <topology evidence="4">Multi-pass membrane protein</topology>
    </subcellularLocation>
</comment>
<feature type="transmembrane region" description="Helical" evidence="4">
    <location>
        <begin position="20"/>
        <end position="45"/>
    </location>
</feature>
<keyword evidence="1 4" id="KW-0812">Transmembrane</keyword>
<feature type="transmembrane region" description="Helical" evidence="4">
    <location>
        <begin position="100"/>
        <end position="119"/>
    </location>
</feature>
<organism evidence="5 6">
    <name type="scientific">Rhynchophorus ferrugineus</name>
    <name type="common">Red palm weevil</name>
    <name type="synonym">Curculio ferrugineus</name>
    <dbReference type="NCBI Taxonomy" id="354439"/>
    <lineage>
        <taxon>Eukaryota</taxon>
        <taxon>Metazoa</taxon>
        <taxon>Ecdysozoa</taxon>
        <taxon>Arthropoda</taxon>
        <taxon>Hexapoda</taxon>
        <taxon>Insecta</taxon>
        <taxon>Pterygota</taxon>
        <taxon>Neoptera</taxon>
        <taxon>Endopterygota</taxon>
        <taxon>Coleoptera</taxon>
        <taxon>Polyphaga</taxon>
        <taxon>Cucujiformia</taxon>
        <taxon>Curculionidae</taxon>
        <taxon>Dryophthorinae</taxon>
        <taxon>Rhynchophorus</taxon>
    </lineage>
</organism>
<reference evidence="5" key="1">
    <citation type="submission" date="2020-08" db="EMBL/GenBank/DDBJ databases">
        <title>Genome sequencing and assembly of the red palm weevil Rhynchophorus ferrugineus.</title>
        <authorList>
            <person name="Dias G.B."/>
            <person name="Bergman C.M."/>
            <person name="Manee M."/>
        </authorList>
    </citation>
    <scope>NUCLEOTIDE SEQUENCE</scope>
    <source>
        <strain evidence="5">AA-2017</strain>
        <tissue evidence="5">Whole larva</tissue>
    </source>
</reference>
<dbReference type="Proteomes" id="UP000625711">
    <property type="component" value="Unassembled WGS sequence"/>
</dbReference>
<evidence type="ECO:0000256" key="3">
    <source>
        <dbReference type="ARBA" id="ARBA00023136"/>
    </source>
</evidence>
<gene>
    <name evidence="5" type="ORF">GWI33_004426</name>
</gene>
<feature type="transmembrane region" description="Helical" evidence="4">
    <location>
        <begin position="77"/>
        <end position="94"/>
    </location>
</feature>
<protein>
    <recommendedName>
        <fullName evidence="4">Copper transport protein</fullName>
    </recommendedName>
</protein>
<dbReference type="OrthoDB" id="161814at2759"/>
<dbReference type="GO" id="GO:0005375">
    <property type="term" value="F:copper ion transmembrane transporter activity"/>
    <property type="evidence" value="ECO:0007669"/>
    <property type="project" value="UniProtKB-UniRule"/>
</dbReference>
<comment type="similarity">
    <text evidence="4">Belongs to the copper transporter (Ctr) (TC 1.A.56) family. SLC31A subfamily.</text>
</comment>
<dbReference type="PANTHER" id="PTHR12483:SF115">
    <property type="entry name" value="COPPER TRANSPORT PROTEIN"/>
    <property type="match status" value="1"/>
</dbReference>
<keyword evidence="4" id="KW-0813">Transport</keyword>
<name>A0A834IIX6_RHYFE</name>
<evidence type="ECO:0000313" key="6">
    <source>
        <dbReference type="Proteomes" id="UP000625711"/>
    </source>
</evidence>
<sequence>MGMVMLLKFKTSGTVFFTWWNFNSVSGLVGSMIAIYLIALCYEGFKLFRTYVKLRMQSPTNDSVTFTKATITNKSHLIQALFQGVQVFLSYILMLVFMTYNAWLCIAAIWGLVTGYFVFGRYSTTRAKECS</sequence>
<comment type="caution">
    <text evidence="5">The sequence shown here is derived from an EMBL/GenBank/DDBJ whole genome shotgun (WGS) entry which is preliminary data.</text>
</comment>